<dbReference type="Pfam" id="PF00482">
    <property type="entry name" value="T2SSF"/>
    <property type="match status" value="2"/>
</dbReference>
<dbReference type="FunFam" id="1.20.81.30:FF:000001">
    <property type="entry name" value="Type II secretion system protein F"/>
    <property type="match status" value="2"/>
</dbReference>
<dbReference type="InterPro" id="IPR042094">
    <property type="entry name" value="T2SS_GspF_sf"/>
</dbReference>
<evidence type="ECO:0000256" key="6">
    <source>
        <dbReference type="ARBA" id="ARBA00022989"/>
    </source>
</evidence>
<evidence type="ECO:0000256" key="2">
    <source>
        <dbReference type="ARBA" id="ARBA00005745"/>
    </source>
</evidence>
<dbReference type="Proteomes" id="UP000228886">
    <property type="component" value="Unassembled WGS sequence"/>
</dbReference>
<sequence length="443" mass="47977">MSLGGEVLIRVHSWIKKERKKMPGFHYTGIAADGKSIDGTINAEGLQAAIGMLKGRGYFLSEITELRGGSSKPKISETKAAKPAGFSLNLSFGGLKLKPKQRTTFTRQLAVLIVSGLPLLRALRVLRDQEKGSAAQLFNNLAEDVESGSLFSQALAKYPKTFPTVYIAMVRAGEAGGALDACLRRLAEFGESEAKLKGKIKSAMMYPIIVVFVASAMITFIMLKIIPIFVKIFEDMEAGALPPPTRMLIFLSKIITQKIYLVVIAIVILAILYKLLSKWKKSKYLIDQAKLKIIIFGPVILKTIMARFSRTLATLISSGVPILQSLLIVRDTIGNEVISRGITMVHNQVREGEGISAPMNRAKVFPPIVTNMVAVGEETGSVDQMLDKVADAYEDEVDNAIAGLSSMLEPILIVFMGVIVGFIVVSLFMPLISLAMGISGAGG</sequence>
<evidence type="ECO:0000256" key="8">
    <source>
        <dbReference type="SAM" id="Phobius"/>
    </source>
</evidence>
<comment type="caution">
    <text evidence="10">The sequence shown here is derived from an EMBL/GenBank/DDBJ whole genome shotgun (WGS) entry which is preliminary data.</text>
</comment>
<evidence type="ECO:0000259" key="9">
    <source>
        <dbReference type="Pfam" id="PF00482"/>
    </source>
</evidence>
<keyword evidence="5 8" id="KW-0812">Transmembrane</keyword>
<dbReference type="EMBL" id="PETL01000327">
    <property type="protein sequence ID" value="PIV63542.1"/>
    <property type="molecule type" value="Genomic_DNA"/>
</dbReference>
<keyword evidence="7 8" id="KW-0472">Membrane</keyword>
<accession>A0A2M7E718</accession>
<keyword evidence="3" id="KW-1003">Cell membrane</keyword>
<keyword evidence="6 8" id="KW-1133">Transmembrane helix</keyword>
<feature type="domain" description="Type II secretion system protein GspF" evidence="9">
    <location>
        <begin position="308"/>
        <end position="430"/>
    </location>
</feature>
<dbReference type="Gene3D" id="1.20.81.30">
    <property type="entry name" value="Type II secretion system (T2SS), domain F"/>
    <property type="match status" value="2"/>
</dbReference>
<name>A0A2M7E718_9BACT</name>
<dbReference type="AlphaFoldDB" id="A0A2M7E718"/>
<comment type="subcellular location">
    <subcellularLocation>
        <location evidence="1">Cell inner membrane</location>
        <topology evidence="1">Multi-pass membrane protein</topology>
    </subcellularLocation>
</comment>
<dbReference type="InterPro" id="IPR003004">
    <property type="entry name" value="GspF/PilC"/>
</dbReference>
<feature type="transmembrane region" description="Helical" evidence="8">
    <location>
        <begin position="205"/>
        <end position="230"/>
    </location>
</feature>
<feature type="transmembrane region" description="Helical" evidence="8">
    <location>
        <begin position="411"/>
        <end position="438"/>
    </location>
</feature>
<comment type="similarity">
    <text evidence="2">Belongs to the GSP F family.</text>
</comment>
<gene>
    <name evidence="10" type="ORF">COS11_06900</name>
</gene>
<evidence type="ECO:0000313" key="11">
    <source>
        <dbReference type="Proteomes" id="UP000228886"/>
    </source>
</evidence>
<dbReference type="PANTHER" id="PTHR30012">
    <property type="entry name" value="GENERAL SECRETION PATHWAY PROTEIN"/>
    <property type="match status" value="1"/>
</dbReference>
<evidence type="ECO:0000256" key="5">
    <source>
        <dbReference type="ARBA" id="ARBA00022692"/>
    </source>
</evidence>
<feature type="transmembrane region" description="Helical" evidence="8">
    <location>
        <begin position="250"/>
        <end position="273"/>
    </location>
</feature>
<dbReference type="InterPro" id="IPR018076">
    <property type="entry name" value="T2SS_GspF_dom"/>
</dbReference>
<organism evidence="10 11">
    <name type="scientific">bacterium (Candidatus Ratteibacteria) CG01_land_8_20_14_3_00_40_19</name>
    <dbReference type="NCBI Taxonomy" id="2014290"/>
    <lineage>
        <taxon>Bacteria</taxon>
        <taxon>Candidatus Ratteibacteria</taxon>
    </lineage>
</organism>
<evidence type="ECO:0000256" key="7">
    <source>
        <dbReference type="ARBA" id="ARBA00023136"/>
    </source>
</evidence>
<protein>
    <submittedName>
        <fullName evidence="10">Pilus assembly protein PilC</fullName>
    </submittedName>
</protein>
<evidence type="ECO:0000256" key="1">
    <source>
        <dbReference type="ARBA" id="ARBA00004429"/>
    </source>
</evidence>
<evidence type="ECO:0000313" key="10">
    <source>
        <dbReference type="EMBL" id="PIV63542.1"/>
    </source>
</evidence>
<dbReference type="PANTHER" id="PTHR30012:SF0">
    <property type="entry name" value="TYPE II SECRETION SYSTEM PROTEIN F-RELATED"/>
    <property type="match status" value="1"/>
</dbReference>
<keyword evidence="4" id="KW-0997">Cell inner membrane</keyword>
<proteinExistence type="inferred from homology"/>
<evidence type="ECO:0000256" key="3">
    <source>
        <dbReference type="ARBA" id="ARBA00022475"/>
    </source>
</evidence>
<reference evidence="11" key="1">
    <citation type="submission" date="2017-09" db="EMBL/GenBank/DDBJ databases">
        <title>Depth-based differentiation of microbial function through sediment-hosted aquifers and enrichment of novel symbionts in the deep terrestrial subsurface.</title>
        <authorList>
            <person name="Probst A.J."/>
            <person name="Ladd B."/>
            <person name="Jarett J.K."/>
            <person name="Geller-Mcgrath D.E."/>
            <person name="Sieber C.M.K."/>
            <person name="Emerson J.B."/>
            <person name="Anantharaman K."/>
            <person name="Thomas B.C."/>
            <person name="Malmstrom R."/>
            <person name="Stieglmeier M."/>
            <person name="Klingl A."/>
            <person name="Woyke T."/>
            <person name="Ryan C.M."/>
            <person name="Banfield J.F."/>
        </authorList>
    </citation>
    <scope>NUCLEOTIDE SEQUENCE [LARGE SCALE GENOMIC DNA]</scope>
</reference>
<dbReference type="GO" id="GO:0005886">
    <property type="term" value="C:plasma membrane"/>
    <property type="evidence" value="ECO:0007669"/>
    <property type="project" value="UniProtKB-SubCell"/>
</dbReference>
<dbReference type="PRINTS" id="PR00812">
    <property type="entry name" value="BCTERIALGSPF"/>
</dbReference>
<feature type="domain" description="Type II secretion system protein GspF" evidence="9">
    <location>
        <begin position="105"/>
        <end position="227"/>
    </location>
</feature>
<evidence type="ECO:0000256" key="4">
    <source>
        <dbReference type="ARBA" id="ARBA00022519"/>
    </source>
</evidence>